<dbReference type="SUPFAM" id="SSF55811">
    <property type="entry name" value="Nudix"/>
    <property type="match status" value="1"/>
</dbReference>
<dbReference type="InterPro" id="IPR033715">
    <property type="entry name" value="GDPMH"/>
</dbReference>
<dbReference type="PANTHER" id="PTHR43046">
    <property type="entry name" value="GDP-MANNOSE MANNOSYL HYDROLASE"/>
    <property type="match status" value="1"/>
</dbReference>
<evidence type="ECO:0000256" key="3">
    <source>
        <dbReference type="ARBA" id="ARBA00022801"/>
    </source>
</evidence>
<dbReference type="PROSITE" id="PS51462">
    <property type="entry name" value="NUDIX"/>
    <property type="match status" value="1"/>
</dbReference>
<dbReference type="PIRSF" id="PIRSF037599">
    <property type="entry name" value="GDPMH"/>
    <property type="match status" value="1"/>
</dbReference>
<dbReference type="Proteomes" id="UP001239019">
    <property type="component" value="Unassembled WGS sequence"/>
</dbReference>
<sequence>MYLDSATFRSVVAGTPLVSMDLVVRNRRDEILLGMRSNRPARGYWFVPGGRIMKGEHLDEAFRRLTGEELGVPCDRDRARFLGLFEHHYEDSVFGAEPSTHYVVLAHELELDTLPMELPDDQHSRYRWWSWQEALEAKDVHPYTRAYIESLAANRERKDR</sequence>
<keyword evidence="7" id="KW-1185">Reference proteome</keyword>
<dbReference type="EMBL" id="JAVDDT010000006">
    <property type="protein sequence ID" value="MDQ2070143.1"/>
    <property type="molecule type" value="Genomic_DNA"/>
</dbReference>
<keyword evidence="2" id="KW-0479">Metal-binding</keyword>
<comment type="cofactor">
    <cofactor evidence="1">
        <name>Mg(2+)</name>
        <dbReference type="ChEBI" id="CHEBI:18420"/>
    </cofactor>
</comment>
<evidence type="ECO:0000256" key="4">
    <source>
        <dbReference type="ARBA" id="ARBA00022842"/>
    </source>
</evidence>
<evidence type="ECO:0000313" key="7">
    <source>
        <dbReference type="Proteomes" id="UP001239019"/>
    </source>
</evidence>
<organism evidence="6 7">
    <name type="scientific">Natronospira bacteriovora</name>
    <dbReference type="NCBI Taxonomy" id="3069753"/>
    <lineage>
        <taxon>Bacteria</taxon>
        <taxon>Pseudomonadati</taxon>
        <taxon>Pseudomonadota</taxon>
        <taxon>Gammaproteobacteria</taxon>
        <taxon>Natronospirales</taxon>
        <taxon>Natronospiraceae</taxon>
        <taxon>Natronospira</taxon>
    </lineage>
</organism>
<accession>A0ABU0W7Y2</accession>
<dbReference type="GO" id="GO:0047917">
    <property type="term" value="F:GDP-glucosidase activity"/>
    <property type="evidence" value="ECO:0007669"/>
    <property type="project" value="UniProtKB-EC"/>
</dbReference>
<dbReference type="Pfam" id="PF00293">
    <property type="entry name" value="NUDIX"/>
    <property type="match status" value="1"/>
</dbReference>
<evidence type="ECO:0000256" key="2">
    <source>
        <dbReference type="ARBA" id="ARBA00022723"/>
    </source>
</evidence>
<keyword evidence="3 6" id="KW-0378">Hydrolase</keyword>
<reference evidence="6 7" key="1">
    <citation type="submission" date="2023-08" db="EMBL/GenBank/DDBJ databases">
        <title>Whole-genome sequencing of halo(alkali)philic microorganisms from hypersaline lakes.</title>
        <authorList>
            <person name="Sorokin D.Y."/>
            <person name="Abbas B."/>
            <person name="Merkel A.Y."/>
        </authorList>
    </citation>
    <scope>NUCLEOTIDE SEQUENCE [LARGE SCALE GENOMIC DNA]</scope>
    <source>
        <strain evidence="6 7">AB-CW4</strain>
    </source>
</reference>
<protein>
    <submittedName>
        <fullName evidence="6">GDP-mannose mannosyl hydrolase</fullName>
        <ecNumber evidence="6">3.2.1.42</ecNumber>
    </submittedName>
</protein>
<dbReference type="EC" id="3.2.1.42" evidence="6"/>
<keyword evidence="4" id="KW-0460">Magnesium</keyword>
<dbReference type="RefSeq" id="WP_306728643.1">
    <property type="nucleotide sequence ID" value="NZ_JAVDDT010000006.1"/>
</dbReference>
<dbReference type="InterPro" id="IPR020084">
    <property type="entry name" value="NUDIX_hydrolase_CS"/>
</dbReference>
<dbReference type="InterPro" id="IPR015797">
    <property type="entry name" value="NUDIX_hydrolase-like_dom_sf"/>
</dbReference>
<dbReference type="InterPro" id="IPR000086">
    <property type="entry name" value="NUDIX_hydrolase_dom"/>
</dbReference>
<dbReference type="Gene3D" id="3.90.79.10">
    <property type="entry name" value="Nucleoside Triphosphate Pyrophosphohydrolase"/>
    <property type="match status" value="1"/>
</dbReference>
<evidence type="ECO:0000313" key="6">
    <source>
        <dbReference type="EMBL" id="MDQ2070143.1"/>
    </source>
</evidence>
<dbReference type="NCBIfam" id="NF011963">
    <property type="entry name" value="PRK15434.1"/>
    <property type="match status" value="1"/>
</dbReference>
<comment type="caution">
    <text evidence="6">The sequence shown here is derived from an EMBL/GenBank/DDBJ whole genome shotgun (WGS) entry which is preliminary data.</text>
</comment>
<dbReference type="CDD" id="cd03430">
    <property type="entry name" value="NUDIX_GDPMH_NudD"/>
    <property type="match status" value="1"/>
</dbReference>
<name>A0ABU0W7Y2_9GAMM</name>
<proteinExistence type="predicted"/>
<gene>
    <name evidence="6" type="ORF">RBH19_09665</name>
</gene>
<evidence type="ECO:0000256" key="1">
    <source>
        <dbReference type="ARBA" id="ARBA00001946"/>
    </source>
</evidence>
<dbReference type="PROSITE" id="PS00893">
    <property type="entry name" value="NUDIX_BOX"/>
    <property type="match status" value="1"/>
</dbReference>
<dbReference type="PANTHER" id="PTHR43046:SF12">
    <property type="entry name" value="GDP-MANNOSE MANNOSYL HYDROLASE"/>
    <property type="match status" value="1"/>
</dbReference>
<keyword evidence="6" id="KW-0326">Glycosidase</keyword>
<evidence type="ECO:0000259" key="5">
    <source>
        <dbReference type="PROSITE" id="PS51462"/>
    </source>
</evidence>
<feature type="domain" description="Nudix hydrolase" evidence="5">
    <location>
        <begin position="13"/>
        <end position="153"/>
    </location>
</feature>